<dbReference type="Proteomes" id="UP000320461">
    <property type="component" value="Unassembled WGS sequence"/>
</dbReference>
<comment type="caution">
    <text evidence="2">The sequence shown here is derived from an EMBL/GenBank/DDBJ whole genome shotgun (WGS) entry which is preliminary data.</text>
</comment>
<dbReference type="SUPFAM" id="SSF159888">
    <property type="entry name" value="YdhG-like"/>
    <property type="match status" value="1"/>
</dbReference>
<dbReference type="AlphaFoldDB" id="A0A4Y3KP91"/>
<dbReference type="EMBL" id="BJLQ01000019">
    <property type="protein sequence ID" value="GEA84718.1"/>
    <property type="molecule type" value="Genomic_DNA"/>
</dbReference>
<accession>A0A4Y3KP91</accession>
<sequence>MRPVTELTEYLESLPAPERACVEHVYARARALVPEASDGVGYGMPALVLDGKPLLSVMVAKTHIGLYPFSPGALETVRDELAGFSLSKGTVRFSSDHPVPDDLLDRLVLARRAEIRAR</sequence>
<evidence type="ECO:0000313" key="2">
    <source>
        <dbReference type="EMBL" id="GEA84718.1"/>
    </source>
</evidence>
<evidence type="ECO:0000313" key="3">
    <source>
        <dbReference type="Proteomes" id="UP000320461"/>
    </source>
</evidence>
<dbReference type="Pfam" id="PF08818">
    <property type="entry name" value="DUF1801"/>
    <property type="match status" value="1"/>
</dbReference>
<reference evidence="2 3" key="1">
    <citation type="submission" date="2019-06" db="EMBL/GenBank/DDBJ databases">
        <title>Whole genome shotgun sequence of Cellulomonas gelida NBRC 3748.</title>
        <authorList>
            <person name="Hosoyama A."/>
            <person name="Uohara A."/>
            <person name="Ohji S."/>
            <person name="Ichikawa N."/>
        </authorList>
    </citation>
    <scope>NUCLEOTIDE SEQUENCE [LARGE SCALE GENOMIC DNA]</scope>
    <source>
        <strain evidence="2 3">NBRC 3748</strain>
    </source>
</reference>
<gene>
    <name evidence="2" type="ORF">CGE01nite_19690</name>
</gene>
<organism evidence="2 3">
    <name type="scientific">Cellulomonas gelida</name>
    <dbReference type="NCBI Taxonomy" id="1712"/>
    <lineage>
        <taxon>Bacteria</taxon>
        <taxon>Bacillati</taxon>
        <taxon>Actinomycetota</taxon>
        <taxon>Actinomycetes</taxon>
        <taxon>Micrococcales</taxon>
        <taxon>Cellulomonadaceae</taxon>
        <taxon>Cellulomonas</taxon>
    </lineage>
</organism>
<name>A0A4Y3KP91_9CELL</name>
<keyword evidence="3" id="KW-1185">Reference proteome</keyword>
<proteinExistence type="predicted"/>
<dbReference type="Gene3D" id="3.90.1150.200">
    <property type="match status" value="1"/>
</dbReference>
<feature type="domain" description="YdhG-like" evidence="1">
    <location>
        <begin position="19"/>
        <end position="109"/>
    </location>
</feature>
<protein>
    <recommendedName>
        <fullName evidence="1">YdhG-like domain-containing protein</fullName>
    </recommendedName>
</protein>
<evidence type="ECO:0000259" key="1">
    <source>
        <dbReference type="Pfam" id="PF08818"/>
    </source>
</evidence>
<dbReference type="InterPro" id="IPR014922">
    <property type="entry name" value="YdhG-like"/>
</dbReference>